<evidence type="ECO:0000256" key="1">
    <source>
        <dbReference type="SAM" id="MobiDB-lite"/>
    </source>
</evidence>
<feature type="region of interest" description="Disordered" evidence="1">
    <location>
        <begin position="216"/>
        <end position="235"/>
    </location>
</feature>
<dbReference type="RefSeq" id="WP_345128269.1">
    <property type="nucleotide sequence ID" value="NZ_BAABAT010000009.1"/>
</dbReference>
<sequence length="287" mass="31174">MGVVRVGTASWANRRQLASGWYPRSVRTPAGRLAHYASRFDLVEADTGHYAIPAPEITAAWAAATPPGFTFDVKAFGLLTGHPTSLAALPADLRPAGADLTTPLRRGDLPIEAVEELWLRLHQALDPLEDAGRLGAVLLSFPGWLAYGPAARRRVLDTIERCAPRPPAVELRHPSWFEGARAAETLLMLHDAGAALVCVSDVHGLAVTAEPAIVRLEDPAKPEHGAGERDERPDEPRLADWAARLRHLAADADELHLLVDTRNAHRDAERLVELLAERPLRSGLRAV</sequence>
<comment type="caution">
    <text evidence="2">The sequence shown here is derived from an EMBL/GenBank/DDBJ whole genome shotgun (WGS) entry which is preliminary data.</text>
</comment>
<dbReference type="PANTHER" id="PTHR30348:SF13">
    <property type="entry name" value="UPF0759 PROTEIN YUNF"/>
    <property type="match status" value="1"/>
</dbReference>
<evidence type="ECO:0000313" key="3">
    <source>
        <dbReference type="Proteomes" id="UP001500620"/>
    </source>
</evidence>
<dbReference type="Gene3D" id="3.20.20.410">
    <property type="entry name" value="Protein of unknown function UPF0759"/>
    <property type="match status" value="1"/>
</dbReference>
<keyword evidence="3" id="KW-1185">Reference proteome</keyword>
<proteinExistence type="predicted"/>
<name>A0ABP8D9E0_9ACTN</name>
<evidence type="ECO:0000313" key="2">
    <source>
        <dbReference type="EMBL" id="GAA4250159.1"/>
    </source>
</evidence>
<protein>
    <submittedName>
        <fullName evidence="2">DUF72 domain-containing protein</fullName>
    </submittedName>
</protein>
<dbReference type="Pfam" id="PF01904">
    <property type="entry name" value="DUF72"/>
    <property type="match status" value="1"/>
</dbReference>
<gene>
    <name evidence="2" type="ORF">GCM10022255_037370</name>
</gene>
<organism evidence="2 3">
    <name type="scientific">Dactylosporangium darangshiense</name>
    <dbReference type="NCBI Taxonomy" id="579108"/>
    <lineage>
        <taxon>Bacteria</taxon>
        <taxon>Bacillati</taxon>
        <taxon>Actinomycetota</taxon>
        <taxon>Actinomycetes</taxon>
        <taxon>Micromonosporales</taxon>
        <taxon>Micromonosporaceae</taxon>
        <taxon>Dactylosporangium</taxon>
    </lineage>
</organism>
<dbReference type="InterPro" id="IPR036520">
    <property type="entry name" value="UPF0759_sf"/>
</dbReference>
<dbReference type="Proteomes" id="UP001500620">
    <property type="component" value="Unassembled WGS sequence"/>
</dbReference>
<reference evidence="3" key="1">
    <citation type="journal article" date="2019" name="Int. J. Syst. Evol. Microbiol.">
        <title>The Global Catalogue of Microorganisms (GCM) 10K type strain sequencing project: providing services to taxonomists for standard genome sequencing and annotation.</title>
        <authorList>
            <consortium name="The Broad Institute Genomics Platform"/>
            <consortium name="The Broad Institute Genome Sequencing Center for Infectious Disease"/>
            <person name="Wu L."/>
            <person name="Ma J."/>
        </authorList>
    </citation>
    <scope>NUCLEOTIDE SEQUENCE [LARGE SCALE GENOMIC DNA]</scope>
    <source>
        <strain evidence="3">JCM 17441</strain>
    </source>
</reference>
<dbReference type="EMBL" id="BAABAT010000009">
    <property type="protein sequence ID" value="GAA4250159.1"/>
    <property type="molecule type" value="Genomic_DNA"/>
</dbReference>
<accession>A0ABP8D9E0</accession>
<dbReference type="InterPro" id="IPR002763">
    <property type="entry name" value="DUF72"/>
</dbReference>
<dbReference type="SUPFAM" id="SSF117396">
    <property type="entry name" value="TM1631-like"/>
    <property type="match status" value="1"/>
</dbReference>
<dbReference type="PANTHER" id="PTHR30348">
    <property type="entry name" value="UNCHARACTERIZED PROTEIN YECE"/>
    <property type="match status" value="1"/>
</dbReference>